<sequence length="109" mass="11383">MGACAGDFGAFRGEKNAPGPTVAVAAAGKKPRPIASGSANRPIVVYEQAHRAGAVDLNSMRRTESHAANEVRARFPPFGPAWSGNAAPPALRRPSERARGKGTHARDAR</sequence>
<feature type="compositionally biased region" description="Basic and acidic residues" evidence="1">
    <location>
        <begin position="93"/>
        <end position="109"/>
    </location>
</feature>
<accession>A0ABN8IH34</accession>
<proteinExistence type="predicted"/>
<evidence type="ECO:0000313" key="2">
    <source>
        <dbReference type="EMBL" id="CAH2056037.1"/>
    </source>
</evidence>
<protein>
    <submittedName>
        <fullName evidence="2">Uncharacterized protein</fullName>
    </submittedName>
</protein>
<evidence type="ECO:0000256" key="1">
    <source>
        <dbReference type="SAM" id="MobiDB-lite"/>
    </source>
</evidence>
<dbReference type="Proteomes" id="UP000837857">
    <property type="component" value="Chromosome 23"/>
</dbReference>
<organism evidence="2 3">
    <name type="scientific">Iphiclides podalirius</name>
    <name type="common">scarce swallowtail</name>
    <dbReference type="NCBI Taxonomy" id="110791"/>
    <lineage>
        <taxon>Eukaryota</taxon>
        <taxon>Metazoa</taxon>
        <taxon>Ecdysozoa</taxon>
        <taxon>Arthropoda</taxon>
        <taxon>Hexapoda</taxon>
        <taxon>Insecta</taxon>
        <taxon>Pterygota</taxon>
        <taxon>Neoptera</taxon>
        <taxon>Endopterygota</taxon>
        <taxon>Lepidoptera</taxon>
        <taxon>Glossata</taxon>
        <taxon>Ditrysia</taxon>
        <taxon>Papilionoidea</taxon>
        <taxon>Papilionidae</taxon>
        <taxon>Papilioninae</taxon>
        <taxon>Iphiclides</taxon>
    </lineage>
</organism>
<evidence type="ECO:0000313" key="3">
    <source>
        <dbReference type="Proteomes" id="UP000837857"/>
    </source>
</evidence>
<name>A0ABN8IH34_9NEOP</name>
<reference evidence="2" key="1">
    <citation type="submission" date="2022-03" db="EMBL/GenBank/DDBJ databases">
        <authorList>
            <person name="Martin H S."/>
        </authorList>
    </citation>
    <scope>NUCLEOTIDE SEQUENCE</scope>
</reference>
<keyword evidence="3" id="KW-1185">Reference proteome</keyword>
<feature type="region of interest" description="Disordered" evidence="1">
    <location>
        <begin position="74"/>
        <end position="109"/>
    </location>
</feature>
<dbReference type="EMBL" id="OW152835">
    <property type="protein sequence ID" value="CAH2056037.1"/>
    <property type="molecule type" value="Genomic_DNA"/>
</dbReference>
<feature type="non-terminal residue" evidence="2">
    <location>
        <position position="109"/>
    </location>
</feature>
<gene>
    <name evidence="2" type="ORF">IPOD504_LOCUS9314</name>
</gene>